<dbReference type="STRING" id="1166018.FAES_2499"/>
<dbReference type="Proteomes" id="UP000011058">
    <property type="component" value="Chromosome"/>
</dbReference>
<feature type="repeat" description="TPR" evidence="1">
    <location>
        <begin position="458"/>
        <end position="491"/>
    </location>
</feature>
<dbReference type="PROSITE" id="PS50005">
    <property type="entry name" value="TPR"/>
    <property type="match status" value="2"/>
</dbReference>
<dbReference type="KEGG" id="fae:FAES_2499"/>
<organism evidence="2 3">
    <name type="scientific">Fibrella aestuarina BUZ 2</name>
    <dbReference type="NCBI Taxonomy" id="1166018"/>
    <lineage>
        <taxon>Bacteria</taxon>
        <taxon>Pseudomonadati</taxon>
        <taxon>Bacteroidota</taxon>
        <taxon>Cytophagia</taxon>
        <taxon>Cytophagales</taxon>
        <taxon>Spirosomataceae</taxon>
        <taxon>Fibrella</taxon>
    </lineage>
</organism>
<protein>
    <submittedName>
        <fullName evidence="2">TPR repeat-containing protein</fullName>
    </submittedName>
</protein>
<dbReference type="SUPFAM" id="SSF48452">
    <property type="entry name" value="TPR-like"/>
    <property type="match status" value="2"/>
</dbReference>
<keyword evidence="1" id="KW-0802">TPR repeat</keyword>
<evidence type="ECO:0000256" key="1">
    <source>
        <dbReference type="PROSITE-ProRule" id="PRU00339"/>
    </source>
</evidence>
<keyword evidence="3" id="KW-1185">Reference proteome</keyword>
<dbReference type="Pfam" id="PF13181">
    <property type="entry name" value="TPR_8"/>
    <property type="match status" value="2"/>
</dbReference>
<accession>I0K8Q5</accession>
<reference evidence="2 3" key="1">
    <citation type="journal article" date="2012" name="J. Bacteriol.">
        <title>Genome Sequence of Fibrella aestuarina BUZ 2T, a Filamentous Marine Bacterium.</title>
        <authorList>
            <person name="Filippini M."/>
            <person name="Qi W."/>
            <person name="Blom J."/>
            <person name="Goesmann A."/>
            <person name="Smits T.H."/>
            <person name="Bagheri H.C."/>
        </authorList>
    </citation>
    <scope>NUCLEOTIDE SEQUENCE [LARGE SCALE GENOMIC DNA]</scope>
    <source>
        <strain evidence="3">BUZ 2T</strain>
    </source>
</reference>
<evidence type="ECO:0000313" key="3">
    <source>
        <dbReference type="Proteomes" id="UP000011058"/>
    </source>
</evidence>
<name>I0K8Q5_9BACT</name>
<dbReference type="Gene3D" id="1.25.40.10">
    <property type="entry name" value="Tetratricopeptide repeat domain"/>
    <property type="match status" value="2"/>
</dbReference>
<dbReference type="AlphaFoldDB" id="I0K8Q5"/>
<dbReference type="PATRIC" id="fig|1166018.3.peg.4262"/>
<dbReference type="EMBL" id="HE796683">
    <property type="protein sequence ID" value="CCH00508.1"/>
    <property type="molecule type" value="Genomic_DNA"/>
</dbReference>
<feature type="repeat" description="TPR" evidence="1">
    <location>
        <begin position="419"/>
        <end position="452"/>
    </location>
</feature>
<gene>
    <name evidence="2" type="ORF">FAES_2499</name>
</gene>
<proteinExistence type="predicted"/>
<sequence length="507" mass="57088">MIRPDNPSRQAKPGWRGRAARWCGLVGLLLVSFVAPAQDFVWTPNLQQAFSELTKGRLQPARQLLAAEPDRPNGIHIFLDDYADMVTLLASDDDRLFAQLAPREATRLDQLDALDDGSPYQRMLLAEVRLHWAFVKLKFGKEVAASWQVIKAYKLLAENQRRFPGFLPTYKSLGVLRVMIGSVPDSYAWVARLLGLRGDIQQGIADLQRAQQDPTFRTEARLAELLIRAYVLRFTAADEAALRRFVEEGPDNLLVRFFAATTAMKNAQSEQALAWLTTRPAGTAYVALPVIDNLLGDIYLQKGHYPTALTHYQHFLTTYRGQNFVKDTHYKRFLCHWLAGDEALARTELPRVLAAGRTTVEADKAAQKMAETYLKTYPNARQRVLMQARLASDGGFLEQALAQLKPYTEASFQTVAERAEYQYRLGRIVQKQNNLPAAIAAFERAIALSQPDQLSFGATAALQLGYVYQQLRNVPKARQAFELALSYKRHEYKNSVDNKARAALSSL</sequence>
<dbReference type="SMART" id="SM00028">
    <property type="entry name" value="TPR"/>
    <property type="match status" value="3"/>
</dbReference>
<dbReference type="InterPro" id="IPR011990">
    <property type="entry name" value="TPR-like_helical_dom_sf"/>
</dbReference>
<evidence type="ECO:0000313" key="2">
    <source>
        <dbReference type="EMBL" id="CCH00508.1"/>
    </source>
</evidence>
<dbReference type="InterPro" id="IPR019734">
    <property type="entry name" value="TPR_rpt"/>
</dbReference>
<dbReference type="eggNOG" id="COG0457">
    <property type="taxonomic scope" value="Bacteria"/>
</dbReference>
<dbReference type="RefSeq" id="WP_015331607.1">
    <property type="nucleotide sequence ID" value="NC_020054.1"/>
</dbReference>
<dbReference type="HOGENOM" id="CLU_042651_0_0_10"/>